<keyword evidence="2" id="KW-0472">Membrane</keyword>
<sequence length="1226" mass="129377">MSVFIVAGIGFALLSGGISGLIARLENKDASPGFVAVAWTVFGLAIFSAGVLPKTTMHVYDKSRNLYLPVGNVPVLLAYAAGGMNSMENAYRDIVAVSGATPSVMFENGSAFKLLLESTGDFGGADIDHYLHANISEYYRRCLVPAKPDMSKLYNNTNDLLEELKAAAKPGWYMDWRSSSKPEGELTTCETAYNTLKAELNPTASSMVKKLNAVCKAAEFNPNDAQQKNTCMTQLNQAVDSVFGSTTNGWQLLFANSIVANGIREAMLNEGVEGTMKVLLNRSMVSEGMAAHVASDTWMPLVKAFVTAIVIALSTVIFPLLATPLFGKVLKMFIGMIFFVVSWNIADIVITHMFLPGTLNAAIHEVQQNGMGLASMWLTPTSNMKALALLGEARTSGMNIAVILTATITGLSAYGLTSFAQRMTASLDKNADKAAEDSQPEKSGALLGAMANSMGEYKAVALQGMDGFSNARAFDMLENSSAAQVKMEGRSLSGAAHDYGAQRGGEDRGRLDALSSSAAASGRTIEAQASAVAGVSESERQGHLSAIEKIATLQNVDSNTLALTSTEASTAKEQGAKQAMKSEADKNGNDLLTQAFVTGNIEGSKEQGGNRPYVAQPSRASTDAEKQTLTHISDIDATDRVVAQIMANNPNMTEVQAREDLARRGQAANFADANVNQTSAGTETVAYVEGSAKAGHAAGVLETTQANGTTVRDLSKESARIETNQNIGQTNVSKNSTDTQLQNVGEDNLSHSVAMAQEKSQAPGGITQFNKDTADRTVSQESGHNRIWQAVASMTGRTSEQLGLDMAGANTHIALTPENVDSWYEAGMINKGQWEAVKANGGGRLDASMGLDENGKLTSMTTKVAAGDSASSNNSHVVDQSTVFKLNAETGDVNSTREVLSNPQMVAAIYAQKHGSMTLANQAANVISTIEGQSVQAQSQGSVGGGVNLGSGGREGGLFGGLFSANVGASGNYAVIHNERYDTQRGAFSKHISSLEGEADRQGLTGSEKVMFVADHFSRFFQTQLERVNLASQDKGNDSKILEDSRAYAEANGLKKPETGHVVPGFVKDIDTSGMTHPMAFQHAYEQARLTQYSQKPEAAKAEPMPTTAPSNAEVTKAEPMPTTAPSSAEVTKAEPMPTTAPSNNAGNISLSNEDLDRLTQNLKSHTASASQDQFLSGLQQNVIVQKVSGGNASGDDAKPDDDKGGVASSDAPPVKIQPGSNKLPS</sequence>
<evidence type="ECO:0000313" key="4">
    <source>
        <dbReference type="EMBL" id="RGP89882.1"/>
    </source>
</evidence>
<accession>A0A395U1A8</accession>
<feature type="region of interest" description="Disordered" evidence="1">
    <location>
        <begin position="1094"/>
        <end position="1151"/>
    </location>
</feature>
<gene>
    <name evidence="4" type="ORF">BC353_09995</name>
</gene>
<keyword evidence="2" id="KW-0812">Transmembrane</keyword>
<feature type="region of interest" description="Disordered" evidence="1">
    <location>
        <begin position="1187"/>
        <end position="1226"/>
    </location>
</feature>
<feature type="region of interest" description="Disordered" evidence="1">
    <location>
        <begin position="602"/>
        <end position="625"/>
    </location>
</feature>
<proteinExistence type="predicted"/>
<feature type="transmembrane region" description="Helical" evidence="2">
    <location>
        <begin position="65"/>
        <end position="82"/>
    </location>
</feature>
<feature type="region of interest" description="Disordered" evidence="1">
    <location>
        <begin position="496"/>
        <end position="522"/>
    </location>
</feature>
<feature type="transmembrane region" description="Helical" evidence="2">
    <location>
        <begin position="33"/>
        <end position="53"/>
    </location>
</feature>
<evidence type="ECO:0000313" key="5">
    <source>
        <dbReference type="Proteomes" id="UP000266701"/>
    </source>
</evidence>
<dbReference type="AlphaFoldDB" id="A0A395U1A8"/>
<dbReference type="Proteomes" id="UP000266701">
    <property type="component" value="Unassembled WGS sequence"/>
</dbReference>
<feature type="transmembrane region" description="Helical" evidence="2">
    <location>
        <begin position="333"/>
        <end position="355"/>
    </location>
</feature>
<feature type="compositionally biased region" description="Polar residues" evidence="1">
    <location>
        <begin position="1140"/>
        <end position="1151"/>
    </location>
</feature>
<feature type="domain" description="TraG N-terminal Proteobacteria" evidence="3">
    <location>
        <begin position="29"/>
        <end position="426"/>
    </location>
</feature>
<reference evidence="4 5" key="1">
    <citation type="journal article" date="2017" name="Emerg. Infect. Dis.">
        <title>Carbapenemase VCC-1-Producing Vibrio cholerae in Coastal Waters of Germany.</title>
        <authorList>
            <person name="Hammerl J.A."/>
            <person name="Jackel C."/>
            <person name="Bortolaia V."/>
            <person name="Schwartz K."/>
            <person name="Bier N."/>
            <person name="Hendriksen R.S."/>
            <person name="Guerra B."/>
            <person name="Strauch E."/>
        </authorList>
    </citation>
    <scope>NUCLEOTIDE SEQUENCE [LARGE SCALE GENOMIC DNA]</scope>
    <source>
        <strain evidence="4 5">VN-2825</strain>
    </source>
</reference>
<dbReference type="EMBL" id="MCBA01000067">
    <property type="protein sequence ID" value="RGP89882.1"/>
    <property type="molecule type" value="Genomic_DNA"/>
</dbReference>
<evidence type="ECO:0000259" key="3">
    <source>
        <dbReference type="Pfam" id="PF07916"/>
    </source>
</evidence>
<keyword evidence="2" id="KW-1133">Transmembrane helix</keyword>
<dbReference type="Pfam" id="PF07916">
    <property type="entry name" value="TraG_N"/>
    <property type="match status" value="1"/>
</dbReference>
<evidence type="ECO:0000256" key="2">
    <source>
        <dbReference type="SAM" id="Phobius"/>
    </source>
</evidence>
<evidence type="ECO:0000256" key="1">
    <source>
        <dbReference type="SAM" id="MobiDB-lite"/>
    </source>
</evidence>
<feature type="compositionally biased region" description="Basic and acidic residues" evidence="1">
    <location>
        <begin position="1196"/>
        <end position="1205"/>
    </location>
</feature>
<protein>
    <recommendedName>
        <fullName evidence="3">TraG N-terminal Proteobacteria domain-containing protein</fullName>
    </recommendedName>
</protein>
<organism evidence="4 5">
    <name type="scientific">Vibrio cholerae</name>
    <dbReference type="NCBI Taxonomy" id="666"/>
    <lineage>
        <taxon>Bacteria</taxon>
        <taxon>Pseudomonadati</taxon>
        <taxon>Pseudomonadota</taxon>
        <taxon>Gammaproteobacteria</taxon>
        <taxon>Vibrionales</taxon>
        <taxon>Vibrionaceae</taxon>
        <taxon>Vibrio</taxon>
    </lineage>
</organism>
<feature type="transmembrane region" description="Helical" evidence="2">
    <location>
        <begin position="298"/>
        <end position="321"/>
    </location>
</feature>
<comment type="caution">
    <text evidence="4">The sequence shown here is derived from an EMBL/GenBank/DDBJ whole genome shotgun (WGS) entry which is preliminary data.</text>
</comment>
<name>A0A395U1A8_VIBCL</name>
<dbReference type="InterPro" id="IPR012931">
    <property type="entry name" value="TraG_N_Proteobacteria"/>
</dbReference>